<accession>V4RSF4</accession>
<dbReference type="Gene3D" id="3.30.160.150">
    <property type="entry name" value="Lipoprotein like domain"/>
    <property type="match status" value="1"/>
</dbReference>
<dbReference type="Proteomes" id="UP000017819">
    <property type="component" value="Unassembled WGS sequence"/>
</dbReference>
<evidence type="ECO:0000313" key="2">
    <source>
        <dbReference type="Proteomes" id="UP000017819"/>
    </source>
</evidence>
<dbReference type="STRING" id="631454.N177_1405"/>
<dbReference type="GO" id="GO:0019867">
    <property type="term" value="C:outer membrane"/>
    <property type="evidence" value="ECO:0007669"/>
    <property type="project" value="InterPro"/>
</dbReference>
<dbReference type="eggNOG" id="COG5468">
    <property type="taxonomic scope" value="Bacteria"/>
</dbReference>
<organism evidence="1 2">
    <name type="scientific">Lutibaculum baratangense AMV1</name>
    <dbReference type="NCBI Taxonomy" id="631454"/>
    <lineage>
        <taxon>Bacteria</taxon>
        <taxon>Pseudomonadati</taxon>
        <taxon>Pseudomonadota</taxon>
        <taxon>Alphaproteobacteria</taxon>
        <taxon>Hyphomicrobiales</taxon>
        <taxon>Tepidamorphaceae</taxon>
        <taxon>Lutibaculum</taxon>
    </lineage>
</organism>
<dbReference type="EMBL" id="AWXZ01000017">
    <property type="protein sequence ID" value="ESR26070.1"/>
    <property type="molecule type" value="Genomic_DNA"/>
</dbReference>
<comment type="caution">
    <text evidence="1">The sequence shown here is derived from an EMBL/GenBank/DDBJ whole genome shotgun (WGS) entry which is preliminary data.</text>
</comment>
<protein>
    <recommendedName>
        <fullName evidence="3">Lipoprotein</fullName>
    </recommendedName>
</protein>
<evidence type="ECO:0000313" key="1">
    <source>
        <dbReference type="EMBL" id="ESR26070.1"/>
    </source>
</evidence>
<gene>
    <name evidence="1" type="ORF">N177_1405</name>
</gene>
<reference evidence="1 2" key="1">
    <citation type="journal article" date="2014" name="Genome Announc.">
        <title>Draft Genome Sequence of Lutibaculum baratangense Strain AMV1T, Isolated from a Mud Volcano in Andamans, India.</title>
        <authorList>
            <person name="Singh A."/>
            <person name="Sreenivas A."/>
            <person name="Sathyanarayana Reddy G."/>
            <person name="Pinnaka A.K."/>
            <person name="Shivaji S."/>
        </authorList>
    </citation>
    <scope>NUCLEOTIDE SEQUENCE [LARGE SCALE GENOMIC DNA]</scope>
    <source>
        <strain evidence="1 2">AMV1</strain>
    </source>
</reference>
<dbReference type="Pfam" id="PF04390">
    <property type="entry name" value="LptE"/>
    <property type="match status" value="1"/>
</dbReference>
<dbReference type="InterPro" id="IPR007485">
    <property type="entry name" value="LPS_assembly_LptE"/>
</dbReference>
<keyword evidence="2" id="KW-1185">Reference proteome</keyword>
<evidence type="ECO:0008006" key="3">
    <source>
        <dbReference type="Google" id="ProtNLM"/>
    </source>
</evidence>
<name>V4RSF4_9HYPH</name>
<dbReference type="AlphaFoldDB" id="V4RSF4"/>
<proteinExistence type="predicted"/>
<dbReference type="GO" id="GO:0043165">
    <property type="term" value="P:Gram-negative-bacterium-type cell outer membrane assembly"/>
    <property type="evidence" value="ECO:0007669"/>
    <property type="project" value="InterPro"/>
</dbReference>
<sequence>MQPLYQATSASGAPLTAELTSIYVAPAPGRMGQIIRNDLLFLLNGGGQEGNAYELRLRANATTGDVIVRLVGGEPQGRLLNVRAEFVLFRRDDLSQPIFQGSVTRQATYEWTNQRFANDRAEKDARERAAAEVAEEIRVRLAAFFAQGANATPQMSPPIINRSGRAIGVDIGETDLGTDWD</sequence>